<evidence type="ECO:0000313" key="7">
    <source>
        <dbReference type="EMBL" id="RLN29764.1"/>
    </source>
</evidence>
<name>A0A3L6T2Y7_PANMI</name>
<evidence type="ECO:0000256" key="3">
    <source>
        <dbReference type="ARBA" id="ARBA00022737"/>
    </source>
</evidence>
<feature type="domain" description="Disease resistance N-terminal" evidence="6">
    <location>
        <begin position="6"/>
        <end position="90"/>
    </location>
</feature>
<dbReference type="EMBL" id="PQIB02000003">
    <property type="protein sequence ID" value="RLN29764.1"/>
    <property type="molecule type" value="Genomic_DNA"/>
</dbReference>
<dbReference type="OrthoDB" id="3027644at2759"/>
<dbReference type="Gene3D" id="1.20.5.4130">
    <property type="match status" value="1"/>
</dbReference>
<keyword evidence="3" id="KW-0677">Repeat</keyword>
<proteinExistence type="inferred from homology"/>
<sequence>MAEAIIGPLVGRLQEVAVGEARVLVGVNTDIHRLRDKLMWLQAFLREADTRRRSVSDEITRVWTQQTRDAVFDAEDALDHYHLRVDKSRCFFYSPKRFPTVPKVGSSYYEMCDNIHNTSTDET</sequence>
<gene>
    <name evidence="7" type="ORF">C2845_PM05G17260</name>
</gene>
<dbReference type="InterPro" id="IPR038005">
    <property type="entry name" value="RX-like_CC"/>
</dbReference>
<keyword evidence="5" id="KW-0611">Plant defense</keyword>
<keyword evidence="2" id="KW-0433">Leucine-rich repeat</keyword>
<evidence type="ECO:0000259" key="6">
    <source>
        <dbReference type="Pfam" id="PF18052"/>
    </source>
</evidence>
<organism evidence="7 8">
    <name type="scientific">Panicum miliaceum</name>
    <name type="common">Proso millet</name>
    <name type="synonym">Broomcorn millet</name>
    <dbReference type="NCBI Taxonomy" id="4540"/>
    <lineage>
        <taxon>Eukaryota</taxon>
        <taxon>Viridiplantae</taxon>
        <taxon>Streptophyta</taxon>
        <taxon>Embryophyta</taxon>
        <taxon>Tracheophyta</taxon>
        <taxon>Spermatophyta</taxon>
        <taxon>Magnoliopsida</taxon>
        <taxon>Liliopsida</taxon>
        <taxon>Poales</taxon>
        <taxon>Poaceae</taxon>
        <taxon>PACMAD clade</taxon>
        <taxon>Panicoideae</taxon>
        <taxon>Panicodae</taxon>
        <taxon>Paniceae</taxon>
        <taxon>Panicinae</taxon>
        <taxon>Panicum</taxon>
        <taxon>Panicum sect. Panicum</taxon>
    </lineage>
</organism>
<reference evidence="8" key="1">
    <citation type="journal article" date="2019" name="Nat. Commun.">
        <title>The genome of broomcorn millet.</title>
        <authorList>
            <person name="Zou C."/>
            <person name="Miki D."/>
            <person name="Li D."/>
            <person name="Tang Q."/>
            <person name="Xiao L."/>
            <person name="Rajput S."/>
            <person name="Deng P."/>
            <person name="Jia W."/>
            <person name="Huang R."/>
            <person name="Zhang M."/>
            <person name="Sun Y."/>
            <person name="Hu J."/>
            <person name="Fu X."/>
            <person name="Schnable P.S."/>
            <person name="Li F."/>
            <person name="Zhang H."/>
            <person name="Feng B."/>
            <person name="Zhu X."/>
            <person name="Liu R."/>
            <person name="Schnable J.C."/>
            <person name="Zhu J.-K."/>
            <person name="Zhang H."/>
        </authorList>
    </citation>
    <scope>NUCLEOTIDE SEQUENCE [LARGE SCALE GENOMIC DNA]</scope>
</reference>
<evidence type="ECO:0000313" key="8">
    <source>
        <dbReference type="Proteomes" id="UP000275267"/>
    </source>
</evidence>
<comment type="caution">
    <text evidence="7">The sequence shown here is derived from an EMBL/GenBank/DDBJ whole genome shotgun (WGS) entry which is preliminary data.</text>
</comment>
<evidence type="ECO:0000256" key="4">
    <source>
        <dbReference type="ARBA" id="ARBA00022741"/>
    </source>
</evidence>
<dbReference type="Pfam" id="PF18052">
    <property type="entry name" value="Rx_N"/>
    <property type="match status" value="1"/>
</dbReference>
<evidence type="ECO:0000256" key="1">
    <source>
        <dbReference type="ARBA" id="ARBA00008894"/>
    </source>
</evidence>
<evidence type="ECO:0000256" key="2">
    <source>
        <dbReference type="ARBA" id="ARBA00022614"/>
    </source>
</evidence>
<comment type="similarity">
    <text evidence="1">Belongs to the disease resistance NB-LRR family.</text>
</comment>
<dbReference type="InterPro" id="IPR041118">
    <property type="entry name" value="Rx_N"/>
</dbReference>
<dbReference type="STRING" id="4540.A0A3L6T2Y7"/>
<evidence type="ECO:0000256" key="5">
    <source>
        <dbReference type="ARBA" id="ARBA00022821"/>
    </source>
</evidence>
<dbReference type="GO" id="GO:0000166">
    <property type="term" value="F:nucleotide binding"/>
    <property type="evidence" value="ECO:0007669"/>
    <property type="project" value="UniProtKB-KW"/>
</dbReference>
<keyword evidence="4" id="KW-0547">Nucleotide-binding</keyword>
<keyword evidence="8" id="KW-1185">Reference proteome</keyword>
<accession>A0A3L6T2Y7</accession>
<protein>
    <recommendedName>
        <fullName evidence="6">Disease resistance N-terminal domain-containing protein</fullName>
    </recommendedName>
</protein>
<dbReference type="CDD" id="cd14798">
    <property type="entry name" value="RX-CC_like"/>
    <property type="match status" value="1"/>
</dbReference>
<dbReference type="AlphaFoldDB" id="A0A3L6T2Y7"/>
<dbReference type="Proteomes" id="UP000275267">
    <property type="component" value="Unassembled WGS sequence"/>
</dbReference>
<dbReference type="GO" id="GO:0006952">
    <property type="term" value="P:defense response"/>
    <property type="evidence" value="ECO:0007669"/>
    <property type="project" value="UniProtKB-KW"/>
</dbReference>